<dbReference type="PANTHER" id="PTHR46513:SF37">
    <property type="entry name" value="LDL RECEPTOR RELATED PROTEIN 1-RELATED"/>
    <property type="match status" value="1"/>
</dbReference>
<dbReference type="GO" id="GO:0005886">
    <property type="term" value="C:plasma membrane"/>
    <property type="evidence" value="ECO:0007669"/>
    <property type="project" value="TreeGrafter"/>
</dbReference>
<accession>A0A443QYS3</accession>
<feature type="repeat" description="LDL-receptor class B" evidence="6">
    <location>
        <begin position="50"/>
        <end position="94"/>
    </location>
</feature>
<evidence type="ECO:0000256" key="4">
    <source>
        <dbReference type="ARBA" id="ARBA00023157"/>
    </source>
</evidence>
<dbReference type="STRING" id="299467.A0A443QYS3"/>
<dbReference type="GO" id="GO:0060070">
    <property type="term" value="P:canonical Wnt signaling pathway"/>
    <property type="evidence" value="ECO:0007669"/>
    <property type="project" value="TreeGrafter"/>
</dbReference>
<sequence>MKAFEKHSSPVKWIPRAIALDPRFDRTIVFQVAGQHREWPNGLTLDYVALCIYWVDARSDVIHTTKYDGSDHHEILRGHDLLTHPFGIALFENYVYWTDWRTNSVIRANKLNGTDVKVLQQAITQPFDIQIYQSSLQPLNNVTNGCEVDNGG</sequence>
<keyword evidence="8" id="KW-1185">Reference proteome</keyword>
<dbReference type="SMART" id="SM00135">
    <property type="entry name" value="LY"/>
    <property type="match status" value="2"/>
</dbReference>
<comment type="caution">
    <text evidence="7">The sequence shown here is derived from an EMBL/GenBank/DDBJ whole genome shotgun (WGS) entry which is preliminary data.</text>
</comment>
<evidence type="ECO:0000256" key="5">
    <source>
        <dbReference type="ARBA" id="ARBA00023180"/>
    </source>
</evidence>
<dbReference type="Pfam" id="PF00058">
    <property type="entry name" value="Ldl_recept_b"/>
    <property type="match status" value="2"/>
</dbReference>
<dbReference type="PROSITE" id="PS51120">
    <property type="entry name" value="LDLRB"/>
    <property type="match status" value="1"/>
</dbReference>
<dbReference type="GO" id="GO:0042813">
    <property type="term" value="F:Wnt receptor activity"/>
    <property type="evidence" value="ECO:0007669"/>
    <property type="project" value="TreeGrafter"/>
</dbReference>
<dbReference type="PANTHER" id="PTHR46513">
    <property type="entry name" value="VITELLOGENIN RECEPTOR-LIKE PROTEIN-RELATED-RELATED"/>
    <property type="match status" value="1"/>
</dbReference>
<dbReference type="SUPFAM" id="SSF63825">
    <property type="entry name" value="YWTD domain"/>
    <property type="match status" value="1"/>
</dbReference>
<dbReference type="Proteomes" id="UP000288716">
    <property type="component" value="Unassembled WGS sequence"/>
</dbReference>
<dbReference type="AlphaFoldDB" id="A0A443QYS3"/>
<keyword evidence="7" id="KW-0675">Receptor</keyword>
<keyword evidence="5" id="KW-0325">Glycoprotein</keyword>
<dbReference type="EMBL" id="NCKV01050876">
    <property type="protein sequence ID" value="RWS08148.1"/>
    <property type="molecule type" value="Genomic_DNA"/>
</dbReference>
<evidence type="ECO:0000313" key="8">
    <source>
        <dbReference type="Proteomes" id="UP000288716"/>
    </source>
</evidence>
<organism evidence="7 8">
    <name type="scientific">Leptotrombidium deliense</name>
    <dbReference type="NCBI Taxonomy" id="299467"/>
    <lineage>
        <taxon>Eukaryota</taxon>
        <taxon>Metazoa</taxon>
        <taxon>Ecdysozoa</taxon>
        <taxon>Arthropoda</taxon>
        <taxon>Chelicerata</taxon>
        <taxon>Arachnida</taxon>
        <taxon>Acari</taxon>
        <taxon>Acariformes</taxon>
        <taxon>Trombidiformes</taxon>
        <taxon>Prostigmata</taxon>
        <taxon>Anystina</taxon>
        <taxon>Parasitengona</taxon>
        <taxon>Trombiculoidea</taxon>
        <taxon>Trombiculidae</taxon>
        <taxon>Leptotrombidium</taxon>
    </lineage>
</organism>
<proteinExistence type="predicted"/>
<evidence type="ECO:0000256" key="2">
    <source>
        <dbReference type="ARBA" id="ARBA00022729"/>
    </source>
</evidence>
<keyword evidence="7" id="KW-0449">Lipoprotein</keyword>
<keyword evidence="3" id="KW-0677">Repeat</keyword>
<dbReference type="InterPro" id="IPR011042">
    <property type="entry name" value="6-blade_b-propeller_TolB-like"/>
</dbReference>
<feature type="non-terminal residue" evidence="7">
    <location>
        <position position="152"/>
    </location>
</feature>
<reference evidence="7 8" key="1">
    <citation type="journal article" date="2018" name="Gigascience">
        <title>Genomes of trombidid mites reveal novel predicted allergens and laterally-transferred genes associated with secondary metabolism.</title>
        <authorList>
            <person name="Dong X."/>
            <person name="Chaisiri K."/>
            <person name="Xia D."/>
            <person name="Armstrong S.D."/>
            <person name="Fang Y."/>
            <person name="Donnelly M.J."/>
            <person name="Kadowaki T."/>
            <person name="McGarry J.W."/>
            <person name="Darby A.C."/>
            <person name="Makepeace B.L."/>
        </authorList>
    </citation>
    <scope>NUCLEOTIDE SEQUENCE [LARGE SCALE GENOMIC DNA]</scope>
    <source>
        <strain evidence="7">UoL-UT</strain>
    </source>
</reference>
<dbReference type="FunFam" id="2.120.10.30:FF:000241">
    <property type="entry name" value="Low-density lipoprotein receptor-related protein 6"/>
    <property type="match status" value="1"/>
</dbReference>
<gene>
    <name evidence="7" type="ORF">B4U80_00426</name>
</gene>
<keyword evidence="2" id="KW-0732">Signal</keyword>
<dbReference type="OrthoDB" id="72419at2759"/>
<keyword evidence="1" id="KW-0245">EGF-like domain</keyword>
<dbReference type="InterPro" id="IPR050778">
    <property type="entry name" value="Cueball_EGF_LRP_Nidogen"/>
</dbReference>
<evidence type="ECO:0000256" key="3">
    <source>
        <dbReference type="ARBA" id="ARBA00022737"/>
    </source>
</evidence>
<evidence type="ECO:0000313" key="7">
    <source>
        <dbReference type="EMBL" id="RWS08148.1"/>
    </source>
</evidence>
<dbReference type="InterPro" id="IPR000033">
    <property type="entry name" value="LDLR_classB_rpt"/>
</dbReference>
<protein>
    <submittedName>
        <fullName evidence="7">Low-density lipoprotein receptor-related protein 1-like protein</fullName>
    </submittedName>
</protein>
<dbReference type="Gene3D" id="2.120.10.30">
    <property type="entry name" value="TolB, C-terminal domain"/>
    <property type="match status" value="1"/>
</dbReference>
<dbReference type="VEuPathDB" id="VectorBase:LDEU014131"/>
<evidence type="ECO:0000256" key="6">
    <source>
        <dbReference type="PROSITE-ProRule" id="PRU00461"/>
    </source>
</evidence>
<dbReference type="GO" id="GO:0017147">
    <property type="term" value="F:Wnt-protein binding"/>
    <property type="evidence" value="ECO:0007669"/>
    <property type="project" value="TreeGrafter"/>
</dbReference>
<keyword evidence="4" id="KW-1015">Disulfide bond</keyword>
<evidence type="ECO:0000256" key="1">
    <source>
        <dbReference type="ARBA" id="ARBA00022536"/>
    </source>
</evidence>
<name>A0A443QYS3_9ACAR</name>